<sequence>MSNVLPFRKPRAPKKGLCQHGFHRWKVVKETVFDTKEGKLVTRFQCERCGKTKVEAK</sequence>
<accession>A0ABV4ACR2</accession>
<keyword evidence="2" id="KW-1185">Reference proteome</keyword>
<reference evidence="1 2" key="1">
    <citation type="submission" date="2024-07" db="EMBL/GenBank/DDBJ databases">
        <authorList>
            <person name="Ren Q."/>
        </authorList>
    </citation>
    <scope>NUCLEOTIDE SEQUENCE [LARGE SCALE GENOMIC DNA]</scope>
    <source>
        <strain evidence="1 2">REN37</strain>
    </source>
</reference>
<comment type="caution">
    <text evidence="1">The sequence shown here is derived from an EMBL/GenBank/DDBJ whole genome shotgun (WGS) entry which is preliminary data.</text>
</comment>
<dbReference type="RefSeq" id="WP_369453882.1">
    <property type="nucleotide sequence ID" value="NZ_JBGCUO010000001.1"/>
</dbReference>
<gene>
    <name evidence="1" type="ORF">AB5I84_00565</name>
</gene>
<dbReference type="Proteomes" id="UP001562065">
    <property type="component" value="Unassembled WGS sequence"/>
</dbReference>
<evidence type="ECO:0008006" key="3">
    <source>
        <dbReference type="Google" id="ProtNLM"/>
    </source>
</evidence>
<dbReference type="EMBL" id="JBGCUO010000001">
    <property type="protein sequence ID" value="MEY1660635.1"/>
    <property type="molecule type" value="Genomic_DNA"/>
</dbReference>
<evidence type="ECO:0000313" key="2">
    <source>
        <dbReference type="Proteomes" id="UP001562065"/>
    </source>
</evidence>
<protein>
    <recommendedName>
        <fullName evidence="3">ABC transporter permease</fullName>
    </recommendedName>
</protein>
<proteinExistence type="predicted"/>
<evidence type="ECO:0000313" key="1">
    <source>
        <dbReference type="EMBL" id="MEY1660635.1"/>
    </source>
</evidence>
<name>A0ABV4ACR2_9GAMM</name>
<organism evidence="1 2">
    <name type="scientific">Isoalcanivorax beigongshangi</name>
    <dbReference type="NCBI Taxonomy" id="3238810"/>
    <lineage>
        <taxon>Bacteria</taxon>
        <taxon>Pseudomonadati</taxon>
        <taxon>Pseudomonadota</taxon>
        <taxon>Gammaproteobacteria</taxon>
        <taxon>Oceanospirillales</taxon>
        <taxon>Alcanivoracaceae</taxon>
        <taxon>Isoalcanivorax</taxon>
    </lineage>
</organism>